<gene>
    <name evidence="1" type="ORF">FYJ91_13365</name>
</gene>
<evidence type="ECO:0000313" key="2">
    <source>
        <dbReference type="Proteomes" id="UP000322077"/>
    </source>
</evidence>
<dbReference type="EMBL" id="VTOU01000003">
    <property type="protein sequence ID" value="TZG25957.1"/>
    <property type="molecule type" value="Genomic_DNA"/>
</dbReference>
<sequence length="126" mass="13172">MRNLIRDRAQAAQTVVDRLMAAEIATDEALSRTAELMGALPQARIDGRVAAEEGHQALVHATTFWNNLISARGAVIATHQALAETKDRIGLRTVALGGVIGKEHASDTNAVTADIVPLNAPASAAA</sequence>
<comment type="caution">
    <text evidence="1">The sequence shown here is derived from an EMBL/GenBank/DDBJ whole genome shotgun (WGS) entry which is preliminary data.</text>
</comment>
<dbReference type="Proteomes" id="UP000322077">
    <property type="component" value="Unassembled WGS sequence"/>
</dbReference>
<keyword evidence="2" id="KW-1185">Reference proteome</keyword>
<protein>
    <submittedName>
        <fullName evidence="1">Uncharacterized protein</fullName>
    </submittedName>
</protein>
<name>A0A5D9C3S7_9SPHN</name>
<evidence type="ECO:0000313" key="1">
    <source>
        <dbReference type="EMBL" id="TZG25957.1"/>
    </source>
</evidence>
<dbReference type="AlphaFoldDB" id="A0A5D9C3S7"/>
<dbReference type="RefSeq" id="WP_149522764.1">
    <property type="nucleotide sequence ID" value="NZ_VTOU01000003.1"/>
</dbReference>
<reference evidence="1 2" key="1">
    <citation type="submission" date="2019-08" db="EMBL/GenBank/DDBJ databases">
        <authorList>
            <person name="Wang G."/>
            <person name="Xu Z."/>
        </authorList>
    </citation>
    <scope>NUCLEOTIDE SEQUENCE [LARGE SCALE GENOMIC DNA]</scope>
    <source>
        <strain evidence="1 2">ZX</strain>
    </source>
</reference>
<organism evidence="1 2">
    <name type="scientific">Sphingomonas montanisoli</name>
    <dbReference type="NCBI Taxonomy" id="2606412"/>
    <lineage>
        <taxon>Bacteria</taxon>
        <taxon>Pseudomonadati</taxon>
        <taxon>Pseudomonadota</taxon>
        <taxon>Alphaproteobacteria</taxon>
        <taxon>Sphingomonadales</taxon>
        <taxon>Sphingomonadaceae</taxon>
        <taxon>Sphingomonas</taxon>
    </lineage>
</organism>
<accession>A0A5D9C3S7</accession>
<proteinExistence type="predicted"/>